<comment type="caution">
    <text evidence="9">The sequence shown here is derived from an EMBL/GenBank/DDBJ whole genome shotgun (WGS) entry which is preliminary data.</text>
</comment>
<keyword evidence="5" id="KW-0256">Endoplasmic reticulum</keyword>
<organism evidence="9 10">
    <name type="scientific">Tieghemostelium lacteum</name>
    <name type="common">Slime mold</name>
    <name type="synonym">Dictyostelium lacteum</name>
    <dbReference type="NCBI Taxonomy" id="361077"/>
    <lineage>
        <taxon>Eukaryota</taxon>
        <taxon>Amoebozoa</taxon>
        <taxon>Evosea</taxon>
        <taxon>Eumycetozoa</taxon>
        <taxon>Dictyostelia</taxon>
        <taxon>Dictyosteliales</taxon>
        <taxon>Raperosteliaceae</taxon>
        <taxon>Tieghemostelium</taxon>
    </lineage>
</organism>
<dbReference type="SUPFAM" id="SSF103481">
    <property type="entry name" value="Multidrug resistance efflux transporter EmrE"/>
    <property type="match status" value="2"/>
</dbReference>
<feature type="transmembrane region" description="Helical" evidence="8">
    <location>
        <begin position="229"/>
        <end position="247"/>
    </location>
</feature>
<dbReference type="GO" id="GO:0005460">
    <property type="term" value="F:UDP-glucose transmembrane transporter activity"/>
    <property type="evidence" value="ECO:0007669"/>
    <property type="project" value="TreeGrafter"/>
</dbReference>
<reference evidence="9 10" key="1">
    <citation type="submission" date="2015-12" db="EMBL/GenBank/DDBJ databases">
        <title>Dictyostelia acquired genes for synthesis and detection of signals that induce cell-type specialization by lateral gene transfer from prokaryotes.</title>
        <authorList>
            <person name="Gloeckner G."/>
            <person name="Schaap P."/>
        </authorList>
    </citation>
    <scope>NUCLEOTIDE SEQUENCE [LARGE SCALE GENOMIC DNA]</scope>
    <source>
        <strain evidence="9 10">TK</strain>
    </source>
</reference>
<evidence type="ECO:0000256" key="2">
    <source>
        <dbReference type="ARBA" id="ARBA00010694"/>
    </source>
</evidence>
<evidence type="ECO:0000313" key="10">
    <source>
        <dbReference type="Proteomes" id="UP000076078"/>
    </source>
</evidence>
<dbReference type="Proteomes" id="UP000076078">
    <property type="component" value="Unassembled WGS sequence"/>
</dbReference>
<gene>
    <name evidence="9" type="ORF">DLAC_07951</name>
</gene>
<accession>A0A151ZAT7</accession>
<evidence type="ECO:0000256" key="1">
    <source>
        <dbReference type="ARBA" id="ARBA00004477"/>
    </source>
</evidence>
<dbReference type="InParanoid" id="A0A151ZAT7"/>
<dbReference type="InterPro" id="IPR013657">
    <property type="entry name" value="SCL35B1-4/HUT1"/>
</dbReference>
<dbReference type="GO" id="GO:0000139">
    <property type="term" value="C:Golgi membrane"/>
    <property type="evidence" value="ECO:0007669"/>
    <property type="project" value="TreeGrafter"/>
</dbReference>
<dbReference type="GO" id="GO:0005459">
    <property type="term" value="F:UDP-galactose transmembrane transporter activity"/>
    <property type="evidence" value="ECO:0007669"/>
    <property type="project" value="TreeGrafter"/>
</dbReference>
<evidence type="ECO:0000313" key="9">
    <source>
        <dbReference type="EMBL" id="KYQ91048.1"/>
    </source>
</evidence>
<evidence type="ECO:0000256" key="5">
    <source>
        <dbReference type="ARBA" id="ARBA00022824"/>
    </source>
</evidence>
<feature type="transmembrane region" description="Helical" evidence="8">
    <location>
        <begin position="259"/>
        <end position="278"/>
    </location>
</feature>
<feature type="transmembrane region" description="Helical" evidence="8">
    <location>
        <begin position="317"/>
        <end position="336"/>
    </location>
</feature>
<keyword evidence="3" id="KW-0813">Transport</keyword>
<keyword evidence="4 8" id="KW-0812">Transmembrane</keyword>
<dbReference type="STRING" id="361077.A0A151ZAT7"/>
<dbReference type="PANTHER" id="PTHR10778:SF10">
    <property type="entry name" value="SOLUTE CARRIER FAMILY 35 MEMBER B1"/>
    <property type="match status" value="1"/>
</dbReference>
<dbReference type="GO" id="GO:0005789">
    <property type="term" value="C:endoplasmic reticulum membrane"/>
    <property type="evidence" value="ECO:0007669"/>
    <property type="project" value="UniProtKB-SubCell"/>
</dbReference>
<dbReference type="InterPro" id="IPR037185">
    <property type="entry name" value="EmrE-like"/>
</dbReference>
<dbReference type="AlphaFoldDB" id="A0A151ZAT7"/>
<feature type="transmembrane region" description="Helical" evidence="8">
    <location>
        <begin position="33"/>
        <end position="49"/>
    </location>
</feature>
<keyword evidence="6 8" id="KW-1133">Transmembrane helix</keyword>
<dbReference type="FunCoup" id="A0A151ZAT7">
    <property type="interactions" value="648"/>
</dbReference>
<protein>
    <submittedName>
        <fullName evidence="9">Galactose transporter</fullName>
    </submittedName>
</protein>
<evidence type="ECO:0000256" key="8">
    <source>
        <dbReference type="SAM" id="Phobius"/>
    </source>
</evidence>
<dbReference type="EMBL" id="LODT01000035">
    <property type="protein sequence ID" value="KYQ91048.1"/>
    <property type="molecule type" value="Genomic_DNA"/>
</dbReference>
<keyword evidence="7 8" id="KW-0472">Membrane</keyword>
<proteinExistence type="inferred from homology"/>
<dbReference type="OMA" id="CGAIGQV"/>
<evidence type="ECO:0000256" key="6">
    <source>
        <dbReference type="ARBA" id="ARBA00022989"/>
    </source>
</evidence>
<comment type="subcellular location">
    <subcellularLocation>
        <location evidence="1">Endoplasmic reticulum membrane</location>
        <topology evidence="1">Multi-pass membrane protein</topology>
    </subcellularLocation>
</comment>
<evidence type="ECO:0000256" key="3">
    <source>
        <dbReference type="ARBA" id="ARBA00022448"/>
    </source>
</evidence>
<feature type="transmembrane region" description="Helical" evidence="8">
    <location>
        <begin position="70"/>
        <end position="90"/>
    </location>
</feature>
<feature type="transmembrane region" description="Helical" evidence="8">
    <location>
        <begin position="102"/>
        <end position="120"/>
    </location>
</feature>
<feature type="transmembrane region" description="Helical" evidence="8">
    <location>
        <begin position="186"/>
        <end position="209"/>
    </location>
</feature>
<name>A0A151ZAT7_TIELA</name>
<feature type="transmembrane region" description="Helical" evidence="8">
    <location>
        <begin position="156"/>
        <end position="174"/>
    </location>
</feature>
<comment type="similarity">
    <text evidence="2">Belongs to the nucleotide-sugar transporter family. SLC35B subfamily.</text>
</comment>
<dbReference type="OrthoDB" id="16233at2759"/>
<sequence>MSNGVTHQPNRKSEDNHKKKNEISIWVKYESEALFIFCVVGIYIFYLYYGKAQEQLNAISYGEEKKKFGFTGFLLFSQCVFNVLSAWIVSLIVGGKKDSTPFLKYGFVSTLLVISTYLSNHSIRYISYPSQVLAKSCKPVPVLIMGVLFFKRKYNLLKYFIVVIVCIGIAIFMYPRRSKSNITNEGYDHITGYILLFSSLMMDGIMGPFQDKMVRTYRPSATHMMLNTNIWNCMLFAIITFLTGEFKPAFDFIFQYPEVIPTILVFCITSAIGQQFIFLTTNKLGSLNCSTITTTRKFFSILASIFWFGHKINSQQWFAIGLVFFGLGLDVVQSYASKPKIN</sequence>
<evidence type="ECO:0000256" key="4">
    <source>
        <dbReference type="ARBA" id="ARBA00022692"/>
    </source>
</evidence>
<evidence type="ECO:0000256" key="7">
    <source>
        <dbReference type="ARBA" id="ARBA00023136"/>
    </source>
</evidence>
<keyword evidence="10" id="KW-1185">Reference proteome</keyword>
<dbReference type="Pfam" id="PF08449">
    <property type="entry name" value="UAA"/>
    <property type="match status" value="1"/>
</dbReference>
<dbReference type="PANTHER" id="PTHR10778">
    <property type="entry name" value="SOLUTE CARRIER FAMILY 35 MEMBER B"/>
    <property type="match status" value="1"/>
</dbReference>